<dbReference type="Proteomes" id="UP000434639">
    <property type="component" value="Unassembled WGS sequence"/>
</dbReference>
<sequence length="75" mass="8767">MEKNRFDQMMFGRRPETAADTVNPAPEEEKTDENQLDYMKIMMQVDDIMGSWNDIKPVFKQLSPMLDLIKKKIGS</sequence>
<evidence type="ECO:0000313" key="2">
    <source>
        <dbReference type="EMBL" id="MTH53256.1"/>
    </source>
</evidence>
<dbReference type="EMBL" id="WMIB01000005">
    <property type="protein sequence ID" value="MTH53256.1"/>
    <property type="molecule type" value="Genomic_DNA"/>
</dbReference>
<protein>
    <submittedName>
        <fullName evidence="2">Uncharacterized protein</fullName>
    </submittedName>
</protein>
<name>A0A7X2S5N9_9BACI</name>
<comment type="caution">
    <text evidence="2">The sequence shown here is derived from an EMBL/GenBank/DDBJ whole genome shotgun (WGS) entry which is preliminary data.</text>
</comment>
<proteinExistence type="predicted"/>
<feature type="region of interest" description="Disordered" evidence="1">
    <location>
        <begin position="1"/>
        <end position="34"/>
    </location>
</feature>
<organism evidence="2 3">
    <name type="scientific">Metabacillus mangrovi</name>
    <dbReference type="NCBI Taxonomy" id="1491830"/>
    <lineage>
        <taxon>Bacteria</taxon>
        <taxon>Bacillati</taxon>
        <taxon>Bacillota</taxon>
        <taxon>Bacilli</taxon>
        <taxon>Bacillales</taxon>
        <taxon>Bacillaceae</taxon>
        <taxon>Metabacillus</taxon>
    </lineage>
</organism>
<evidence type="ECO:0000256" key="1">
    <source>
        <dbReference type="SAM" id="MobiDB-lite"/>
    </source>
</evidence>
<dbReference type="OrthoDB" id="2697500at2"/>
<reference evidence="2 3" key="1">
    <citation type="journal article" date="2017" name="Int. J. Syst. Evol. Microbiol.">
        <title>Bacillus mangrovi sp. nov., isolated from a sediment sample from a mangrove forest.</title>
        <authorList>
            <person name="Gupta V."/>
            <person name="Singh P.K."/>
            <person name="Korpole S."/>
            <person name="Tanuku N.R.S."/>
            <person name="Pinnaka A.K."/>
        </authorList>
    </citation>
    <scope>NUCLEOTIDE SEQUENCE [LARGE SCALE GENOMIC DNA]</scope>
    <source>
        <strain evidence="2 3">KCTC 33872</strain>
    </source>
</reference>
<dbReference type="AlphaFoldDB" id="A0A7X2S5N9"/>
<evidence type="ECO:0000313" key="3">
    <source>
        <dbReference type="Proteomes" id="UP000434639"/>
    </source>
</evidence>
<keyword evidence="3" id="KW-1185">Reference proteome</keyword>
<accession>A0A7X2S5N9</accession>
<gene>
    <name evidence="2" type="ORF">GKZ89_07500</name>
</gene>
<dbReference type="RefSeq" id="WP_155111789.1">
    <property type="nucleotide sequence ID" value="NZ_WMIB01000005.1"/>
</dbReference>